<proteinExistence type="predicted"/>
<accession>A0A0A9EUV2</accession>
<reference evidence="1" key="1">
    <citation type="submission" date="2014-09" db="EMBL/GenBank/DDBJ databases">
        <authorList>
            <person name="Magalhaes I.L.F."/>
            <person name="Oliveira U."/>
            <person name="Santos F.R."/>
            <person name="Vidigal T.H.D.A."/>
            <person name="Brescovit A.D."/>
            <person name="Santos A.J."/>
        </authorList>
    </citation>
    <scope>NUCLEOTIDE SEQUENCE</scope>
    <source>
        <tissue evidence="1">Shoot tissue taken approximately 20 cm above the soil surface</tissue>
    </source>
</reference>
<name>A0A0A9EUV2_ARUDO</name>
<sequence length="12" mass="1269">MDTSACTHTCSI</sequence>
<organism evidence="1">
    <name type="scientific">Arundo donax</name>
    <name type="common">Giant reed</name>
    <name type="synonym">Donax arundinaceus</name>
    <dbReference type="NCBI Taxonomy" id="35708"/>
    <lineage>
        <taxon>Eukaryota</taxon>
        <taxon>Viridiplantae</taxon>
        <taxon>Streptophyta</taxon>
        <taxon>Embryophyta</taxon>
        <taxon>Tracheophyta</taxon>
        <taxon>Spermatophyta</taxon>
        <taxon>Magnoliopsida</taxon>
        <taxon>Liliopsida</taxon>
        <taxon>Poales</taxon>
        <taxon>Poaceae</taxon>
        <taxon>PACMAD clade</taxon>
        <taxon>Arundinoideae</taxon>
        <taxon>Arundineae</taxon>
        <taxon>Arundo</taxon>
    </lineage>
</organism>
<evidence type="ECO:0000313" key="1">
    <source>
        <dbReference type="EMBL" id="JAE02784.1"/>
    </source>
</evidence>
<dbReference type="EMBL" id="GBRH01195112">
    <property type="protein sequence ID" value="JAE02784.1"/>
    <property type="molecule type" value="Transcribed_RNA"/>
</dbReference>
<protein>
    <submittedName>
        <fullName evidence="1">Uncharacterized protein</fullName>
    </submittedName>
</protein>
<reference evidence="1" key="2">
    <citation type="journal article" date="2015" name="Data Brief">
        <title>Shoot transcriptome of the giant reed, Arundo donax.</title>
        <authorList>
            <person name="Barrero R.A."/>
            <person name="Guerrero F.D."/>
            <person name="Moolhuijzen P."/>
            <person name="Goolsby J.A."/>
            <person name="Tidwell J."/>
            <person name="Bellgard S.E."/>
            <person name="Bellgard M.I."/>
        </authorList>
    </citation>
    <scope>NUCLEOTIDE SEQUENCE</scope>
    <source>
        <tissue evidence="1">Shoot tissue taken approximately 20 cm above the soil surface</tissue>
    </source>
</reference>